<dbReference type="InterPro" id="IPR051448">
    <property type="entry name" value="CdaR-like_regulators"/>
</dbReference>
<dbReference type="PANTHER" id="PTHR33744">
    <property type="entry name" value="CARBOHYDRATE DIACID REGULATOR"/>
    <property type="match status" value="1"/>
</dbReference>
<keyword evidence="5" id="KW-1185">Reference proteome</keyword>
<dbReference type="Gene3D" id="1.10.10.2840">
    <property type="entry name" value="PucR C-terminal helix-turn-helix domain"/>
    <property type="match status" value="1"/>
</dbReference>
<protein>
    <submittedName>
        <fullName evidence="4">Helix-turn-helix domain-containing protein</fullName>
    </submittedName>
</protein>
<dbReference type="InterPro" id="IPR042070">
    <property type="entry name" value="PucR_C-HTH_sf"/>
</dbReference>
<proteinExistence type="inferred from homology"/>
<dbReference type="AlphaFoldDB" id="A0AA46YM45"/>
<gene>
    <name evidence="4" type="ORF">L0C25_23525</name>
</gene>
<name>A0AA46YM45_9ACTN</name>
<dbReference type="KEGG" id="sgrg:L0C25_23525"/>
<evidence type="ECO:0000259" key="3">
    <source>
        <dbReference type="Pfam" id="PF17853"/>
    </source>
</evidence>
<comment type="similarity">
    <text evidence="1">Belongs to the CdaR family.</text>
</comment>
<dbReference type="Pfam" id="PF13556">
    <property type="entry name" value="HTH_30"/>
    <property type="match status" value="1"/>
</dbReference>
<dbReference type="Pfam" id="PF17853">
    <property type="entry name" value="GGDEF_2"/>
    <property type="match status" value="1"/>
</dbReference>
<dbReference type="InterPro" id="IPR025736">
    <property type="entry name" value="PucR_C-HTH_dom"/>
</dbReference>
<dbReference type="Proteomes" id="UP001164390">
    <property type="component" value="Chromosome"/>
</dbReference>
<sequence>MLEPIASRVVRPTLRQLLLVVGEPLSDLYVPDGQLDRTLDRLAILDPDDEATDLTDALVLLIGARGRQAARLVRAAAAHRAAAVAVKLDSAPALPELLEVAEEGGVALLGVQPRMRWEQLVTLVQELRTGIEDADATRADLPVSGLFSLAETVAELTNGSVTIEDPVARVLAYSRSSEDADELRRQTILGLQGPEPYLALLREWGVYAKVREGHEVVRLAERPELGIRGRLVVGIGSSGANLGTIWIAESAGAFADDAAETLRGASRVAAEYLVGARPAVSAGTRDRRALLARTLEGSARADLVADQLGIDLSAQCVVIAVTVAGGDEPTAELVERAAVGASGAALAASRPSPLVASLGGRVYVLLAAGAAASPSAAAVARGVVKALTRGRGTRAVAGVGGRVALSSMTESRAEADRVADALGRHRGGPDVATLEDLRAEVLLGETLALLDEHDELDDPAVGRLREHDAAHHTSLCESLLAYLQAHGDVRAAAAALYVHPNTLRHRLRRVATVAEIDLDDPTVRLLCHLRLLADARTAS</sequence>
<dbReference type="InterPro" id="IPR041522">
    <property type="entry name" value="CdaR_GGDEF"/>
</dbReference>
<evidence type="ECO:0000259" key="2">
    <source>
        <dbReference type="Pfam" id="PF13556"/>
    </source>
</evidence>
<evidence type="ECO:0000313" key="5">
    <source>
        <dbReference type="Proteomes" id="UP001164390"/>
    </source>
</evidence>
<feature type="domain" description="PucR C-terminal helix-turn-helix" evidence="2">
    <location>
        <begin position="475"/>
        <end position="533"/>
    </location>
</feature>
<evidence type="ECO:0000256" key="1">
    <source>
        <dbReference type="ARBA" id="ARBA00006754"/>
    </source>
</evidence>
<dbReference type="PANTHER" id="PTHR33744:SF17">
    <property type="entry name" value="CONSERVED PROTEIN"/>
    <property type="match status" value="1"/>
</dbReference>
<reference evidence="4" key="1">
    <citation type="submission" date="2022-01" db="EMBL/GenBank/DDBJ databases">
        <title>Nocardioidaceae gen. sp. A5X3R13.</title>
        <authorList>
            <person name="Lopez Marin M.A."/>
            <person name="Uhlik O."/>
        </authorList>
    </citation>
    <scope>NUCLEOTIDE SEQUENCE</scope>
    <source>
        <strain evidence="4">A5X3R13</strain>
    </source>
</reference>
<dbReference type="EMBL" id="CP094970">
    <property type="protein sequence ID" value="UYM05443.1"/>
    <property type="molecule type" value="Genomic_DNA"/>
</dbReference>
<evidence type="ECO:0000313" key="4">
    <source>
        <dbReference type="EMBL" id="UYM05443.1"/>
    </source>
</evidence>
<feature type="domain" description="CdaR GGDEF-like" evidence="3">
    <location>
        <begin position="305"/>
        <end position="420"/>
    </location>
</feature>
<accession>A0AA46YM45</accession>
<organism evidence="4 5">
    <name type="scientific">Solicola gregarius</name>
    <dbReference type="NCBI Taxonomy" id="2908642"/>
    <lineage>
        <taxon>Bacteria</taxon>
        <taxon>Bacillati</taxon>
        <taxon>Actinomycetota</taxon>
        <taxon>Actinomycetes</taxon>
        <taxon>Propionibacteriales</taxon>
        <taxon>Nocardioidaceae</taxon>
        <taxon>Solicola</taxon>
    </lineage>
</organism>